<protein>
    <recommendedName>
        <fullName evidence="4">Cytochrome P450</fullName>
    </recommendedName>
</protein>
<dbReference type="InterPro" id="IPR001128">
    <property type="entry name" value="Cyt_P450"/>
</dbReference>
<dbReference type="PANTHER" id="PTHR24299:SF59">
    <property type="entry name" value="CYTOCHROME P450 SUPERFAMILY PROTEIN"/>
    <property type="match status" value="1"/>
</dbReference>
<sequence>MDFPILLLIILLFLVIWYYSSCRKSDKLPPGPNPFPIVGNIFQLNGIIHESLSNLSQIYGPLMSLKLGKKTIIVVSSAEVAKELLQKNDLKFSSIGVPNAAQALEHHMYSAVWLPVEKQWQNLRKLCKEQMFSSERLNASEVLRQEKVQQLCKFVQECCINCERVDIG</sequence>
<dbReference type="SUPFAM" id="SSF48264">
    <property type="entry name" value="Cytochrome P450"/>
    <property type="match status" value="1"/>
</dbReference>
<dbReference type="EMBL" id="JBJUIK010000010">
    <property type="protein sequence ID" value="KAL3517047.1"/>
    <property type="molecule type" value="Genomic_DNA"/>
</dbReference>
<dbReference type="Pfam" id="PF00067">
    <property type="entry name" value="p450"/>
    <property type="match status" value="1"/>
</dbReference>
<gene>
    <name evidence="2" type="ORF">ACH5RR_023949</name>
</gene>
<organism evidence="2 3">
    <name type="scientific">Cinchona calisaya</name>
    <dbReference type="NCBI Taxonomy" id="153742"/>
    <lineage>
        <taxon>Eukaryota</taxon>
        <taxon>Viridiplantae</taxon>
        <taxon>Streptophyta</taxon>
        <taxon>Embryophyta</taxon>
        <taxon>Tracheophyta</taxon>
        <taxon>Spermatophyta</taxon>
        <taxon>Magnoliopsida</taxon>
        <taxon>eudicotyledons</taxon>
        <taxon>Gunneridae</taxon>
        <taxon>Pentapetalae</taxon>
        <taxon>asterids</taxon>
        <taxon>lamiids</taxon>
        <taxon>Gentianales</taxon>
        <taxon>Rubiaceae</taxon>
        <taxon>Cinchonoideae</taxon>
        <taxon>Cinchoneae</taxon>
        <taxon>Cinchona</taxon>
    </lineage>
</organism>
<name>A0ABD2ZC29_9GENT</name>
<dbReference type="AlphaFoldDB" id="A0ABD2ZC29"/>
<proteinExistence type="predicted"/>
<feature type="chain" id="PRO_5044880588" description="Cytochrome P450" evidence="1">
    <location>
        <begin position="23"/>
        <end position="168"/>
    </location>
</feature>
<dbReference type="PANTHER" id="PTHR24299">
    <property type="entry name" value="CYTOCHROME P450 FAMILY 1"/>
    <property type="match status" value="1"/>
</dbReference>
<evidence type="ECO:0000313" key="3">
    <source>
        <dbReference type="Proteomes" id="UP001630127"/>
    </source>
</evidence>
<dbReference type="InterPro" id="IPR036396">
    <property type="entry name" value="Cyt_P450_sf"/>
</dbReference>
<evidence type="ECO:0008006" key="4">
    <source>
        <dbReference type="Google" id="ProtNLM"/>
    </source>
</evidence>
<dbReference type="Proteomes" id="UP001630127">
    <property type="component" value="Unassembled WGS sequence"/>
</dbReference>
<dbReference type="Gene3D" id="1.10.630.10">
    <property type="entry name" value="Cytochrome P450"/>
    <property type="match status" value="1"/>
</dbReference>
<evidence type="ECO:0000313" key="2">
    <source>
        <dbReference type="EMBL" id="KAL3517047.1"/>
    </source>
</evidence>
<accession>A0ABD2ZC29</accession>
<feature type="signal peptide" evidence="1">
    <location>
        <begin position="1"/>
        <end position="22"/>
    </location>
</feature>
<evidence type="ECO:0000256" key="1">
    <source>
        <dbReference type="SAM" id="SignalP"/>
    </source>
</evidence>
<reference evidence="2 3" key="1">
    <citation type="submission" date="2024-11" db="EMBL/GenBank/DDBJ databases">
        <title>A near-complete genome assembly of Cinchona calisaya.</title>
        <authorList>
            <person name="Lian D.C."/>
            <person name="Zhao X.W."/>
            <person name="Wei L."/>
        </authorList>
    </citation>
    <scope>NUCLEOTIDE SEQUENCE [LARGE SCALE GENOMIC DNA]</scope>
    <source>
        <tissue evidence="2">Nenye</tissue>
    </source>
</reference>
<keyword evidence="3" id="KW-1185">Reference proteome</keyword>
<comment type="caution">
    <text evidence="2">The sequence shown here is derived from an EMBL/GenBank/DDBJ whole genome shotgun (WGS) entry which is preliminary data.</text>
</comment>
<keyword evidence="1" id="KW-0732">Signal</keyword>